<comment type="caution">
    <text evidence="1">The sequence shown here is derived from an EMBL/GenBank/DDBJ whole genome shotgun (WGS) entry which is preliminary data.</text>
</comment>
<reference evidence="1" key="1">
    <citation type="submission" date="2024-01" db="EMBL/GenBank/DDBJ databases">
        <authorList>
            <person name="Webb A."/>
        </authorList>
    </citation>
    <scope>NUCLEOTIDE SEQUENCE</scope>
    <source>
        <strain evidence="1">Pm1</strain>
    </source>
</reference>
<dbReference type="InterPro" id="IPR022185">
    <property type="entry name" value="DUF3712"/>
</dbReference>
<dbReference type="Proteomes" id="UP001162060">
    <property type="component" value="Unassembled WGS sequence"/>
</dbReference>
<dbReference type="InterPro" id="IPR046368">
    <property type="entry name" value="Tag1"/>
</dbReference>
<protein>
    <submittedName>
        <fullName evidence="1">Uncharacterized protein</fullName>
    </submittedName>
</protein>
<dbReference type="PANTHER" id="PTHR35895:SF1">
    <property type="entry name" value="LIPID-BINDING SERUM GLYCOPROTEIN C-TERMINAL DOMAIN-CONTAINING PROTEIN"/>
    <property type="match status" value="1"/>
</dbReference>
<name>A0AAV1TPA7_9STRA</name>
<gene>
    <name evidence="1" type="ORF">PM001_LOCUS8145</name>
</gene>
<dbReference type="PANTHER" id="PTHR35895">
    <property type="entry name" value="CHROMOSOME 16, WHOLE GENOME SHOTGUN SEQUENCE"/>
    <property type="match status" value="1"/>
</dbReference>
<proteinExistence type="predicted"/>
<dbReference type="EMBL" id="CAKLBY020000066">
    <property type="protein sequence ID" value="CAK7922974.1"/>
    <property type="molecule type" value="Genomic_DNA"/>
</dbReference>
<dbReference type="Pfam" id="PF12505">
    <property type="entry name" value="DUF3712"/>
    <property type="match status" value="2"/>
</dbReference>
<organism evidence="1 2">
    <name type="scientific">Peronospora matthiolae</name>
    <dbReference type="NCBI Taxonomy" id="2874970"/>
    <lineage>
        <taxon>Eukaryota</taxon>
        <taxon>Sar</taxon>
        <taxon>Stramenopiles</taxon>
        <taxon>Oomycota</taxon>
        <taxon>Peronosporomycetes</taxon>
        <taxon>Peronosporales</taxon>
        <taxon>Peronosporaceae</taxon>
        <taxon>Peronospora</taxon>
    </lineage>
</organism>
<dbReference type="AlphaFoldDB" id="A0AAV1TPA7"/>
<evidence type="ECO:0000313" key="1">
    <source>
        <dbReference type="EMBL" id="CAK7922974.1"/>
    </source>
</evidence>
<evidence type="ECO:0000313" key="2">
    <source>
        <dbReference type="Proteomes" id="UP001162060"/>
    </source>
</evidence>
<accession>A0AAV1TPA7</accession>
<sequence length="1107" mass="120178">MKTPWYRSRLFVVPSAVLLLLSLTYVLVSSQITRVATQAINDTTMHMETMDLSDPNSDSVRLNLSLSLVATSSFPATIDAAMFVISYEHVAVGGFHAPSMRVRHGANRQAFPDAMLEIRDRKPWDRFAGDMMRLAQVEFEIESTLAIHVQLLGSLVTWSVSDVPLRKKMMFKGMNGLQDMHIAQVDMKNSTQKEVVATIKTCVRNPSIATIRPVGALCLNAHYPALGESTLVAQLKTPADTALSVADGQPSNSYCASLQGTKDMRKGYNLLVLSGEMMGVNSEAISGLISKYLSNVSAALTVVTCDPQATSVELYNQAMKNLTIKSSLPPQKNPLVGNMFFHGISMHAPPKDKENDMIRLDTVVLVEATSPLGLHSSLTITDVRMNVNLTSADVTLGTLSTVSVNIIDGKLIGRSNISADCLTELYLADKGKAFGSFVRASIIKKTVSLTLAGSMDVVCQGALGTLKLIGLPLHTTALLSGMDNFQDVKIESFSLPGTGAAADHEEPILTQVEIVNPSVFTVFIGTLTMDLSLSTPREKFGVLYGTMNLAPGRNRLEMNGLLKPNKDEDGKISDAVAEFFSTYLNGKSSQVVVEITDTEYTNCVWMREALVGLTIATSFSGVGKGFQMISNIKMNQLDVILDEVLPGERRLVTNTRMRVRTDMTAKVQMPEAVNISLQISNTSVALTLQNEEGHRLGSLVSDRESCEYNQTNGGAFRLNMSNYYSIGFSSLDDVSGMSGFVEDLLTKNGSVMMRLASDVASTQGAFPDVQTKMGMLALRNIPIQGEPLLPAMDSFRHPPVKVLSVDIRQGSKASMVMSMEFSLYNPSIVRTKLGSLMLDVFFDRARMGSASISDFSLNCCGKLTILRGTFVYNPQPSDSTTAERFLSNFVCGYFTHGAAQEIDIRGSSESTTLDLLRPAMNALSIPSKLPTLAELFPSTPTLVTSSLLYIPSILHLTRIPTSLELRNPFSENITLTTLDLELYPCEDQILGNDGKRVCKKYFADSLARFAPAVFKPIFIPANTDSCFSCCQGSHCADHVTLCSRASAGTCLSADVQNFLSPEAIATIVHSLTGGLLMRVNGTVGASIGDYATRLFYQQDGLFVTMAE</sequence>
<dbReference type="GO" id="GO:0016020">
    <property type="term" value="C:membrane"/>
    <property type="evidence" value="ECO:0007669"/>
    <property type="project" value="TreeGrafter"/>
</dbReference>